<name>A0A0T9UMQ5_YERAL</name>
<dbReference type="AlphaFoldDB" id="A0A0T9UMQ5"/>
<proteinExistence type="predicted"/>
<evidence type="ECO:0000313" key="1">
    <source>
        <dbReference type="EMBL" id="CNL51794.1"/>
    </source>
</evidence>
<evidence type="ECO:0000313" key="2">
    <source>
        <dbReference type="Proteomes" id="UP000041595"/>
    </source>
</evidence>
<reference evidence="1 2" key="1">
    <citation type="submission" date="2015-03" db="EMBL/GenBank/DDBJ databases">
        <authorList>
            <person name="Murphy D."/>
        </authorList>
    </citation>
    <scope>NUCLEOTIDE SEQUENCE [LARGE SCALE GENOMIC DNA]</scope>
    <source>
        <strain evidence="1 2">IP06005</strain>
    </source>
</reference>
<protein>
    <submittedName>
        <fullName evidence="1">Uncharacterized protein</fullName>
    </submittedName>
</protein>
<sequence length="41" mass="4837">MTISHRETNLFLILVEVSLQRQQLIMLIIIIKGYKLNVILK</sequence>
<accession>A0A0T9UMQ5</accession>
<dbReference type="Proteomes" id="UP000041595">
    <property type="component" value="Unassembled WGS sequence"/>
</dbReference>
<organism evidence="1 2">
    <name type="scientific">Yersinia aldovae</name>
    <dbReference type="NCBI Taxonomy" id="29483"/>
    <lineage>
        <taxon>Bacteria</taxon>
        <taxon>Pseudomonadati</taxon>
        <taxon>Pseudomonadota</taxon>
        <taxon>Gammaproteobacteria</taxon>
        <taxon>Enterobacterales</taxon>
        <taxon>Yersiniaceae</taxon>
        <taxon>Yersinia</taxon>
    </lineage>
</organism>
<dbReference type="EMBL" id="CQEJ01000021">
    <property type="protein sequence ID" value="CNL51794.1"/>
    <property type="molecule type" value="Genomic_DNA"/>
</dbReference>
<gene>
    <name evidence="1" type="ORF">ERS137965_03267</name>
</gene>